<dbReference type="Proteomes" id="UP001243420">
    <property type="component" value="Chromosome"/>
</dbReference>
<dbReference type="SMART" id="SM00563">
    <property type="entry name" value="PlsC"/>
    <property type="match status" value="1"/>
</dbReference>
<dbReference type="PANTHER" id="PTHR10434:SF40">
    <property type="entry name" value="1-ACYL-SN-GLYCEROL-3-PHOSPHATE ACYLTRANSFERASE"/>
    <property type="match status" value="1"/>
</dbReference>
<keyword evidence="7" id="KW-1185">Reference proteome</keyword>
<dbReference type="CDD" id="cd07989">
    <property type="entry name" value="LPLAT_AGPAT-like"/>
    <property type="match status" value="1"/>
</dbReference>
<dbReference type="Pfam" id="PF01553">
    <property type="entry name" value="Acyltransferase"/>
    <property type="match status" value="1"/>
</dbReference>
<evidence type="ECO:0000256" key="1">
    <source>
        <dbReference type="ARBA" id="ARBA00005189"/>
    </source>
</evidence>
<feature type="domain" description="Phospholipid/glycerol acyltransferase" evidence="5">
    <location>
        <begin position="72"/>
        <end position="186"/>
    </location>
</feature>
<feature type="region of interest" description="Disordered" evidence="4">
    <location>
        <begin position="240"/>
        <end position="267"/>
    </location>
</feature>
<gene>
    <name evidence="6" type="ORF">P8627_04735</name>
</gene>
<dbReference type="SUPFAM" id="SSF69593">
    <property type="entry name" value="Glycerol-3-phosphate (1)-acyltransferase"/>
    <property type="match status" value="1"/>
</dbReference>
<feature type="compositionally biased region" description="Low complexity" evidence="4">
    <location>
        <begin position="249"/>
        <end position="267"/>
    </location>
</feature>
<proteinExistence type="predicted"/>
<dbReference type="PANTHER" id="PTHR10434">
    <property type="entry name" value="1-ACYL-SN-GLYCEROL-3-PHOSPHATE ACYLTRANSFERASE"/>
    <property type="match status" value="1"/>
</dbReference>
<accession>A0ABY8LEI9</accession>
<dbReference type="GO" id="GO:0016746">
    <property type="term" value="F:acyltransferase activity"/>
    <property type="evidence" value="ECO:0007669"/>
    <property type="project" value="UniProtKB-KW"/>
</dbReference>
<evidence type="ECO:0000313" key="7">
    <source>
        <dbReference type="Proteomes" id="UP001243420"/>
    </source>
</evidence>
<dbReference type="InterPro" id="IPR002123">
    <property type="entry name" value="Plipid/glycerol_acylTrfase"/>
</dbReference>
<evidence type="ECO:0000256" key="3">
    <source>
        <dbReference type="ARBA" id="ARBA00023315"/>
    </source>
</evidence>
<evidence type="ECO:0000256" key="4">
    <source>
        <dbReference type="SAM" id="MobiDB-lite"/>
    </source>
</evidence>
<keyword evidence="3 6" id="KW-0012">Acyltransferase</keyword>
<evidence type="ECO:0000256" key="2">
    <source>
        <dbReference type="ARBA" id="ARBA00022679"/>
    </source>
</evidence>
<reference evidence="6 7" key="1">
    <citation type="submission" date="2023-04" db="EMBL/GenBank/DDBJ databases">
        <title>Jannaschia ovalis sp. nov., a marine bacterium isolated from sea tidal flat.</title>
        <authorList>
            <person name="Kwon D.Y."/>
            <person name="Kim J.-J."/>
        </authorList>
    </citation>
    <scope>NUCLEOTIDE SEQUENCE [LARGE SCALE GENOMIC DNA]</scope>
    <source>
        <strain evidence="6 7">GRR-S6-38</strain>
    </source>
</reference>
<sequence>MSGMQYLRSLVFNIAMYLWMAVVGLAFAPRAIASRVGARAGCNFYARTTVTMLEAICGLRSEVRGTPPTGGVLVAAKHQSFLDILILWGTMPRPFFIMKSILKYAPILGAYAMRLGCIPVERGKRAEAIKKLLADVRAGERKDGQLLIYPQGTRVAPGARKPYKVGTFALYEQLGQPCVPVATNVGVFWPKRGLLRKRGTAVMEFLEPIPPGLDRPTFMALLEKRIETASNKLMEEAGFPVPPHPPLHGDPVAAAASQAASEAVEKT</sequence>
<evidence type="ECO:0000313" key="6">
    <source>
        <dbReference type="EMBL" id="WGH79576.1"/>
    </source>
</evidence>
<comment type="pathway">
    <text evidence="1">Lipid metabolism.</text>
</comment>
<evidence type="ECO:0000259" key="5">
    <source>
        <dbReference type="SMART" id="SM00563"/>
    </source>
</evidence>
<organism evidence="6 7">
    <name type="scientific">Jannaschia ovalis</name>
    <dbReference type="NCBI Taxonomy" id="3038773"/>
    <lineage>
        <taxon>Bacteria</taxon>
        <taxon>Pseudomonadati</taxon>
        <taxon>Pseudomonadota</taxon>
        <taxon>Alphaproteobacteria</taxon>
        <taxon>Rhodobacterales</taxon>
        <taxon>Roseobacteraceae</taxon>
        <taxon>Jannaschia</taxon>
    </lineage>
</organism>
<protein>
    <submittedName>
        <fullName evidence="6">Lysophospholipid acyltransferase family protein</fullName>
    </submittedName>
</protein>
<dbReference type="EMBL" id="CP122537">
    <property type="protein sequence ID" value="WGH79576.1"/>
    <property type="molecule type" value="Genomic_DNA"/>
</dbReference>
<keyword evidence="2" id="KW-0808">Transferase</keyword>
<name>A0ABY8LEI9_9RHOB</name>